<dbReference type="Proteomes" id="UP000317429">
    <property type="component" value="Chromosome"/>
</dbReference>
<dbReference type="AlphaFoldDB" id="A0A518D6V6"/>
<reference evidence="1 2" key="1">
    <citation type="submission" date="2019-02" db="EMBL/GenBank/DDBJ databases">
        <title>Deep-cultivation of Planctomycetes and their phenomic and genomic characterization uncovers novel biology.</title>
        <authorList>
            <person name="Wiegand S."/>
            <person name="Jogler M."/>
            <person name="Boedeker C."/>
            <person name="Pinto D."/>
            <person name="Vollmers J."/>
            <person name="Rivas-Marin E."/>
            <person name="Kohn T."/>
            <person name="Peeters S.H."/>
            <person name="Heuer A."/>
            <person name="Rast P."/>
            <person name="Oberbeckmann S."/>
            <person name="Bunk B."/>
            <person name="Jeske O."/>
            <person name="Meyerdierks A."/>
            <person name="Storesund J.E."/>
            <person name="Kallscheuer N."/>
            <person name="Luecker S."/>
            <person name="Lage O.M."/>
            <person name="Pohl T."/>
            <person name="Merkel B.J."/>
            <person name="Hornburger P."/>
            <person name="Mueller R.-W."/>
            <person name="Bruemmer F."/>
            <person name="Labrenz M."/>
            <person name="Spormann A.M."/>
            <person name="Op den Camp H."/>
            <person name="Overmann J."/>
            <person name="Amann R."/>
            <person name="Jetten M.S.M."/>
            <person name="Mascher T."/>
            <person name="Medema M.H."/>
            <person name="Devos D.P."/>
            <person name="Kaster A.-K."/>
            <person name="Ovreas L."/>
            <person name="Rohde M."/>
            <person name="Galperin M.Y."/>
            <person name="Jogler C."/>
        </authorList>
    </citation>
    <scope>NUCLEOTIDE SEQUENCE [LARGE SCALE GENOMIC DNA]</scope>
    <source>
        <strain evidence="1 2">Pla175</strain>
    </source>
</reference>
<evidence type="ECO:0000313" key="1">
    <source>
        <dbReference type="EMBL" id="QDU87179.1"/>
    </source>
</evidence>
<keyword evidence="2" id="KW-1185">Reference proteome</keyword>
<dbReference type="EMBL" id="CP036291">
    <property type="protein sequence ID" value="QDU87179.1"/>
    <property type="molecule type" value="Genomic_DNA"/>
</dbReference>
<evidence type="ECO:0000313" key="2">
    <source>
        <dbReference type="Proteomes" id="UP000317429"/>
    </source>
</evidence>
<dbReference type="KEGG" id="pnd:Pla175_05350"/>
<protein>
    <submittedName>
        <fullName evidence="1">Uncharacterized protein</fullName>
    </submittedName>
</protein>
<sequence length="85" mass="9909">MDRQYSKFQQKAIKNFYDNRETLGIQRLGELVTDLYLAEGKKREKTWEQVESALKNTGMKPDRISHLRKQDDPALLAKVVQELSA</sequence>
<accession>A0A518D6V6</accession>
<organism evidence="1 2">
    <name type="scientific">Pirellulimonas nuda</name>
    <dbReference type="NCBI Taxonomy" id="2528009"/>
    <lineage>
        <taxon>Bacteria</taxon>
        <taxon>Pseudomonadati</taxon>
        <taxon>Planctomycetota</taxon>
        <taxon>Planctomycetia</taxon>
        <taxon>Pirellulales</taxon>
        <taxon>Lacipirellulaceae</taxon>
        <taxon>Pirellulimonas</taxon>
    </lineage>
</organism>
<dbReference type="OrthoDB" id="281357at2"/>
<proteinExistence type="predicted"/>
<gene>
    <name evidence="1" type="ORF">Pla175_05350</name>
</gene>
<name>A0A518D6V6_9BACT</name>
<dbReference type="RefSeq" id="WP_145281084.1">
    <property type="nucleotide sequence ID" value="NZ_CP036291.1"/>
</dbReference>